<dbReference type="Pfam" id="PF11700">
    <property type="entry name" value="ATG22"/>
    <property type="match status" value="1"/>
</dbReference>
<dbReference type="PANTHER" id="PTHR23519:SF3">
    <property type="entry name" value="AUTOPHAGY-RELATED PROTEIN 22-2"/>
    <property type="match status" value="1"/>
</dbReference>
<evidence type="ECO:0000256" key="12">
    <source>
        <dbReference type="RuleBase" id="RU363073"/>
    </source>
</evidence>
<evidence type="ECO:0000313" key="14">
    <source>
        <dbReference type="Proteomes" id="UP000799437"/>
    </source>
</evidence>
<keyword evidence="7 12" id="KW-1133">Transmembrane helix</keyword>
<dbReference type="EMBL" id="ML996573">
    <property type="protein sequence ID" value="KAF2757316.1"/>
    <property type="molecule type" value="Genomic_DNA"/>
</dbReference>
<proteinExistence type="inferred from homology"/>
<keyword evidence="4 12" id="KW-0926">Vacuole</keyword>
<evidence type="ECO:0000256" key="8">
    <source>
        <dbReference type="ARBA" id="ARBA00023006"/>
    </source>
</evidence>
<feature type="transmembrane region" description="Helical" evidence="12">
    <location>
        <begin position="431"/>
        <end position="449"/>
    </location>
</feature>
<dbReference type="CDD" id="cd17483">
    <property type="entry name" value="MFS_Atg22_like"/>
    <property type="match status" value="1"/>
</dbReference>
<feature type="transmembrane region" description="Helical" evidence="12">
    <location>
        <begin position="368"/>
        <end position="388"/>
    </location>
</feature>
<dbReference type="Proteomes" id="UP000799437">
    <property type="component" value="Unassembled WGS sequence"/>
</dbReference>
<feature type="transmembrane region" description="Helical" evidence="12">
    <location>
        <begin position="110"/>
        <end position="135"/>
    </location>
</feature>
<feature type="transmembrane region" description="Helical" evidence="12">
    <location>
        <begin position="298"/>
        <end position="320"/>
    </location>
</feature>
<feature type="transmembrane region" description="Helical" evidence="12">
    <location>
        <begin position="469"/>
        <end position="487"/>
    </location>
</feature>
<sequence>MTELPLQHEIHTARYEGEDTRPTTSLELRGWYAYSAAAEVFVICGVGSFLPVFLESLARENGVLRSDHGVSCVEPRGDSGRVRLGTRDDSGRDEQCVISPFGFEITTSSFVLYTFSLAVLVQVVVLVSSSALADYGNNRKKLLTALAFTGSICCSSLVFVSRAFYLLAPLLIVVSVTCLGSSFVLLNAYLPVYAKHHPRESRTSRINDGLDDDLAIPLATLEDAQNNAGVSSQFIDELNEYQPARTKELSDLKVSTQISARGYGIGYSAALLFQILSIGFLVLVAMLRLSPNVSTAPLGVLLFAIGVWWLLFSVLSFRWLRPRPGPPLPPTLLRAKRFSWLAYIIFSWKSTWETIKVACKLRQMLKFLAAWVFLSDALATMADTAVLFGKTELGMSPAGVATIALIATGSGVLGALMWPRFQLRYNLQSKTVILAAIVLFLVIPINGILGYLPFVHIIGIGGVQSAMELYMMASIHGIAFGGFSAYCRSFYGNLIPPGHEAAFYALYAFTDKGSSIIGPAVVGRIADATGSLRGGFFFIALFIAVPAPFIWWIDEGKGREEGLAMAKIMSGTTHASLGTYDTRTNVEEREELLASEEDS</sequence>
<dbReference type="SUPFAM" id="SSF103473">
    <property type="entry name" value="MFS general substrate transporter"/>
    <property type="match status" value="1"/>
</dbReference>
<dbReference type="GO" id="GO:0032974">
    <property type="term" value="P:amino acid transmembrane export from vacuole"/>
    <property type="evidence" value="ECO:0007669"/>
    <property type="project" value="InterPro"/>
</dbReference>
<accession>A0A6A6W5T9</accession>
<dbReference type="InterPro" id="IPR024671">
    <property type="entry name" value="Atg22-like"/>
</dbReference>
<evidence type="ECO:0000256" key="11">
    <source>
        <dbReference type="ARBA" id="ARBA00024801"/>
    </source>
</evidence>
<feature type="transmembrane region" description="Helical" evidence="12">
    <location>
        <begin position="166"/>
        <end position="190"/>
    </location>
</feature>
<evidence type="ECO:0000256" key="5">
    <source>
        <dbReference type="ARBA" id="ARBA00022692"/>
    </source>
</evidence>
<gene>
    <name evidence="13" type="ORF">EJ05DRAFT_493170</name>
</gene>
<evidence type="ECO:0000313" key="13">
    <source>
        <dbReference type="EMBL" id="KAF2757316.1"/>
    </source>
</evidence>
<evidence type="ECO:0000256" key="1">
    <source>
        <dbReference type="ARBA" id="ARBA00004128"/>
    </source>
</evidence>
<dbReference type="AlphaFoldDB" id="A0A6A6W5T9"/>
<keyword evidence="3 12" id="KW-0813">Transport</keyword>
<keyword evidence="9 12" id="KW-0472">Membrane</keyword>
<protein>
    <recommendedName>
        <fullName evidence="12">Autophagy-related protein</fullName>
    </recommendedName>
</protein>
<evidence type="ECO:0000256" key="2">
    <source>
        <dbReference type="ARBA" id="ARBA00006978"/>
    </source>
</evidence>
<organism evidence="13 14">
    <name type="scientific">Pseudovirgaria hyperparasitica</name>
    <dbReference type="NCBI Taxonomy" id="470096"/>
    <lineage>
        <taxon>Eukaryota</taxon>
        <taxon>Fungi</taxon>
        <taxon>Dikarya</taxon>
        <taxon>Ascomycota</taxon>
        <taxon>Pezizomycotina</taxon>
        <taxon>Dothideomycetes</taxon>
        <taxon>Dothideomycetes incertae sedis</taxon>
        <taxon>Acrospermales</taxon>
        <taxon>Acrospermaceae</taxon>
        <taxon>Pseudovirgaria</taxon>
    </lineage>
</organism>
<reference evidence="13" key="1">
    <citation type="journal article" date="2020" name="Stud. Mycol.">
        <title>101 Dothideomycetes genomes: a test case for predicting lifestyles and emergence of pathogens.</title>
        <authorList>
            <person name="Haridas S."/>
            <person name="Albert R."/>
            <person name="Binder M."/>
            <person name="Bloem J."/>
            <person name="Labutti K."/>
            <person name="Salamov A."/>
            <person name="Andreopoulos B."/>
            <person name="Baker S."/>
            <person name="Barry K."/>
            <person name="Bills G."/>
            <person name="Bluhm B."/>
            <person name="Cannon C."/>
            <person name="Castanera R."/>
            <person name="Culley D."/>
            <person name="Daum C."/>
            <person name="Ezra D."/>
            <person name="Gonzalez J."/>
            <person name="Henrissat B."/>
            <person name="Kuo A."/>
            <person name="Liang C."/>
            <person name="Lipzen A."/>
            <person name="Lutzoni F."/>
            <person name="Magnuson J."/>
            <person name="Mondo S."/>
            <person name="Nolan M."/>
            <person name="Ohm R."/>
            <person name="Pangilinan J."/>
            <person name="Park H.-J."/>
            <person name="Ramirez L."/>
            <person name="Alfaro M."/>
            <person name="Sun H."/>
            <person name="Tritt A."/>
            <person name="Yoshinaga Y."/>
            <person name="Zwiers L.-H."/>
            <person name="Turgeon B."/>
            <person name="Goodwin S."/>
            <person name="Spatafora J."/>
            <person name="Crous P."/>
            <person name="Grigoriev I."/>
        </authorList>
    </citation>
    <scope>NUCLEOTIDE SEQUENCE</scope>
    <source>
        <strain evidence="13">CBS 121739</strain>
    </source>
</reference>
<dbReference type="Gene3D" id="1.20.1250.20">
    <property type="entry name" value="MFS general substrate transporter like domains"/>
    <property type="match status" value="1"/>
</dbReference>
<evidence type="ECO:0000256" key="3">
    <source>
        <dbReference type="ARBA" id="ARBA00022448"/>
    </source>
</evidence>
<feature type="transmembrane region" description="Helical" evidence="12">
    <location>
        <begin position="142"/>
        <end position="160"/>
    </location>
</feature>
<feature type="transmembrane region" description="Helical" evidence="12">
    <location>
        <begin position="400"/>
        <end position="419"/>
    </location>
</feature>
<keyword evidence="10" id="KW-0325">Glycoprotein</keyword>
<evidence type="ECO:0000256" key="4">
    <source>
        <dbReference type="ARBA" id="ARBA00022554"/>
    </source>
</evidence>
<name>A0A6A6W5T9_9PEZI</name>
<keyword evidence="14" id="KW-1185">Reference proteome</keyword>
<comment type="function">
    <text evidence="11 12">Vacuolar effluxer which mediate the efflux of amino acids resulting from autophagic degradation. The release of autophagic amino acids allows the maintenance of protein synthesis and viability during nitrogen starvation.</text>
</comment>
<feature type="transmembrane region" description="Helical" evidence="12">
    <location>
        <begin position="265"/>
        <end position="286"/>
    </location>
</feature>
<comment type="similarity">
    <text evidence="2 12">Belongs to the ATG22 family.</text>
</comment>
<dbReference type="PANTHER" id="PTHR23519">
    <property type="entry name" value="AUTOPHAGY-RELATED PROTEIN 22"/>
    <property type="match status" value="1"/>
</dbReference>
<keyword evidence="8 12" id="KW-0072">Autophagy</keyword>
<comment type="subcellular location">
    <subcellularLocation>
        <location evidence="1 12">Vacuole membrane</location>
        <topology evidence="1 12">Multi-pass membrane protein</topology>
    </subcellularLocation>
</comment>
<dbReference type="GO" id="GO:0006914">
    <property type="term" value="P:autophagy"/>
    <property type="evidence" value="ECO:0007669"/>
    <property type="project" value="UniProtKB-KW"/>
</dbReference>
<dbReference type="InterPro" id="IPR050495">
    <property type="entry name" value="ATG22/LtaA_families"/>
</dbReference>
<dbReference type="InterPro" id="IPR044738">
    <property type="entry name" value="Atg22"/>
</dbReference>
<evidence type="ECO:0000256" key="9">
    <source>
        <dbReference type="ARBA" id="ARBA00023136"/>
    </source>
</evidence>
<dbReference type="GeneID" id="54487150"/>
<keyword evidence="5 12" id="KW-0812">Transmembrane</keyword>
<dbReference type="InterPro" id="IPR036259">
    <property type="entry name" value="MFS_trans_sf"/>
</dbReference>
<feature type="transmembrane region" description="Helical" evidence="12">
    <location>
        <begin position="31"/>
        <end position="54"/>
    </location>
</feature>
<dbReference type="GO" id="GO:0005774">
    <property type="term" value="C:vacuolar membrane"/>
    <property type="evidence" value="ECO:0007669"/>
    <property type="project" value="UniProtKB-SubCell"/>
</dbReference>
<evidence type="ECO:0000256" key="7">
    <source>
        <dbReference type="ARBA" id="ARBA00022989"/>
    </source>
</evidence>
<evidence type="ECO:0000256" key="10">
    <source>
        <dbReference type="ARBA" id="ARBA00023180"/>
    </source>
</evidence>
<dbReference type="RefSeq" id="XP_033599767.1">
    <property type="nucleotide sequence ID" value="XM_033746096.1"/>
</dbReference>
<evidence type="ECO:0000256" key="6">
    <source>
        <dbReference type="ARBA" id="ARBA00022970"/>
    </source>
</evidence>
<feature type="transmembrane region" description="Helical" evidence="12">
    <location>
        <begin position="534"/>
        <end position="553"/>
    </location>
</feature>
<keyword evidence="6 12" id="KW-0029">Amino-acid transport</keyword>
<dbReference type="OrthoDB" id="192733at2759"/>